<dbReference type="PANTHER" id="PTHR22883:SF301">
    <property type="entry name" value="PALMITOYLTRANSFERASE ZDHHC12"/>
    <property type="match status" value="1"/>
</dbReference>
<keyword evidence="5 11" id="KW-1133">Transmembrane helix</keyword>
<dbReference type="EC" id="2.3.1.225" evidence="11"/>
<proteinExistence type="inferred from homology"/>
<keyword evidence="8" id="KW-0449">Lipoprotein</keyword>
<feature type="region of interest" description="Disordered" evidence="12">
    <location>
        <begin position="443"/>
        <end position="464"/>
    </location>
</feature>
<evidence type="ECO:0000256" key="7">
    <source>
        <dbReference type="ARBA" id="ARBA00023139"/>
    </source>
</evidence>
<feature type="transmembrane region" description="Helical" evidence="11">
    <location>
        <begin position="12"/>
        <end position="32"/>
    </location>
</feature>
<protein>
    <recommendedName>
        <fullName evidence="11">Palmitoyltransferase</fullName>
        <ecNumber evidence="11">2.3.1.225</ecNumber>
    </recommendedName>
</protein>
<evidence type="ECO:0000256" key="5">
    <source>
        <dbReference type="ARBA" id="ARBA00022989"/>
    </source>
</evidence>
<dbReference type="Pfam" id="PF01529">
    <property type="entry name" value="DHHC"/>
    <property type="match status" value="1"/>
</dbReference>
<keyword evidence="9 11" id="KW-0012">Acyltransferase</keyword>
<dbReference type="Proteomes" id="UP000199727">
    <property type="component" value="Unassembled WGS sequence"/>
</dbReference>
<dbReference type="EMBL" id="AMKT01000069">
    <property type="protein sequence ID" value="OXG15798.1"/>
    <property type="molecule type" value="Genomic_DNA"/>
</dbReference>
<keyword evidence="7" id="KW-0564">Palmitate</keyword>
<dbReference type="PROSITE" id="PS50216">
    <property type="entry name" value="DHHC"/>
    <property type="match status" value="1"/>
</dbReference>
<evidence type="ECO:0000313" key="15">
    <source>
        <dbReference type="Proteomes" id="UP000199727"/>
    </source>
</evidence>
<name>A0A854Q8C9_CRYNE</name>
<comment type="subcellular location">
    <subcellularLocation>
        <location evidence="1">Endomembrane system</location>
        <topology evidence="1">Multi-pass membrane protein</topology>
    </subcellularLocation>
</comment>
<dbReference type="InterPro" id="IPR001594">
    <property type="entry name" value="Palmitoyltrfase_DHHC"/>
</dbReference>
<dbReference type="GO" id="GO:0005794">
    <property type="term" value="C:Golgi apparatus"/>
    <property type="evidence" value="ECO:0007669"/>
    <property type="project" value="TreeGrafter"/>
</dbReference>
<evidence type="ECO:0000256" key="11">
    <source>
        <dbReference type="RuleBase" id="RU079119"/>
    </source>
</evidence>
<evidence type="ECO:0000256" key="9">
    <source>
        <dbReference type="ARBA" id="ARBA00023315"/>
    </source>
</evidence>
<keyword evidence="4 11" id="KW-0812">Transmembrane</keyword>
<evidence type="ECO:0000256" key="2">
    <source>
        <dbReference type="ARBA" id="ARBA00008574"/>
    </source>
</evidence>
<dbReference type="GO" id="GO:0019706">
    <property type="term" value="F:protein-cysteine S-palmitoyltransferase activity"/>
    <property type="evidence" value="ECO:0007669"/>
    <property type="project" value="UniProtKB-EC"/>
</dbReference>
<dbReference type="GO" id="GO:0006612">
    <property type="term" value="P:protein targeting to membrane"/>
    <property type="evidence" value="ECO:0007669"/>
    <property type="project" value="TreeGrafter"/>
</dbReference>
<dbReference type="PANTHER" id="PTHR22883">
    <property type="entry name" value="ZINC FINGER DHHC DOMAIN CONTAINING PROTEIN"/>
    <property type="match status" value="1"/>
</dbReference>
<feature type="transmembrane region" description="Helical" evidence="11">
    <location>
        <begin position="147"/>
        <end position="171"/>
    </location>
</feature>
<evidence type="ECO:0000259" key="13">
    <source>
        <dbReference type="Pfam" id="PF01529"/>
    </source>
</evidence>
<evidence type="ECO:0000256" key="1">
    <source>
        <dbReference type="ARBA" id="ARBA00004127"/>
    </source>
</evidence>
<evidence type="ECO:0000256" key="6">
    <source>
        <dbReference type="ARBA" id="ARBA00023136"/>
    </source>
</evidence>
<feature type="domain" description="Palmitoyltransferase DHHC" evidence="13">
    <location>
        <begin position="243"/>
        <end position="295"/>
    </location>
</feature>
<evidence type="ECO:0000256" key="10">
    <source>
        <dbReference type="ARBA" id="ARBA00048048"/>
    </source>
</evidence>
<reference evidence="14 15" key="1">
    <citation type="submission" date="2017-06" db="EMBL/GenBank/DDBJ databases">
        <title>Global population genomics of the pathogenic fungus Cryptococcus neoformans var. grubii.</title>
        <authorList>
            <person name="Cuomo C."/>
            <person name="Litvintseva A."/>
            <person name="Chen Y."/>
            <person name="Young S."/>
            <person name="Zeng Q."/>
            <person name="Chapman S."/>
            <person name="Gujja S."/>
            <person name="Saif S."/>
            <person name="Birren B."/>
        </authorList>
    </citation>
    <scope>NUCLEOTIDE SEQUENCE [LARGE SCALE GENOMIC DNA]</scope>
    <source>
        <strain evidence="14 15">Tu259-1</strain>
    </source>
</reference>
<organism evidence="14 15">
    <name type="scientific">Cryptococcus neoformans Tu259-1</name>
    <dbReference type="NCBI Taxonomy" id="1230072"/>
    <lineage>
        <taxon>Eukaryota</taxon>
        <taxon>Fungi</taxon>
        <taxon>Dikarya</taxon>
        <taxon>Basidiomycota</taxon>
        <taxon>Agaricomycotina</taxon>
        <taxon>Tremellomycetes</taxon>
        <taxon>Tremellales</taxon>
        <taxon>Cryptococcaceae</taxon>
        <taxon>Cryptococcus</taxon>
        <taxon>Cryptococcus neoformans species complex</taxon>
    </lineage>
</organism>
<comment type="domain">
    <text evidence="11">The DHHC domain is required for palmitoyltransferase activity.</text>
</comment>
<accession>A0A854Q8C9</accession>
<evidence type="ECO:0000256" key="3">
    <source>
        <dbReference type="ARBA" id="ARBA00022679"/>
    </source>
</evidence>
<dbReference type="OrthoDB" id="302728at2759"/>
<comment type="caution">
    <text evidence="14">The sequence shown here is derived from an EMBL/GenBank/DDBJ whole genome shotgun (WGS) entry which is preliminary data.</text>
</comment>
<dbReference type="GO" id="GO:0005783">
    <property type="term" value="C:endoplasmic reticulum"/>
    <property type="evidence" value="ECO:0007669"/>
    <property type="project" value="TreeGrafter"/>
</dbReference>
<dbReference type="AlphaFoldDB" id="A0A854Q8C9"/>
<comment type="similarity">
    <text evidence="2 11">Belongs to the DHHC palmitoyltransferase family.</text>
</comment>
<evidence type="ECO:0000256" key="4">
    <source>
        <dbReference type="ARBA" id="ARBA00022692"/>
    </source>
</evidence>
<gene>
    <name evidence="14" type="ORF">C361_05239</name>
</gene>
<sequence>MSIAIWFVDRLHSSGTMISMAAVHYVMAFVIYRRVSEISSFVTIAWKLRCASYTSIHSSGFSLLFYNRKEIRETLRWIYTSDNRDMTIPLVWLSQQLIPPLLLTYFFVSWRVATFELAPSLSSDVLAWSQPDKGNISIFTNDIKRIIAYNVICSLYVLPTLLIGSITALYLRLYLLPRSQSVPPYDPPLEVLNKRVMFACFLLQSSSRSSPNLELEPESGDVLLITEQEPEVERCYKGRCGGRWKPARTRHCTQCGVCRAGFDHHCPFFANCLTAPYIPTFLAVLLYTPPTVLILSFPLLPHLFHRSIAAYLLACDSSEIIAYWWNWKWSWVVAGGPVGRFAGGIILGWRELDTQDGGGLYRLTVGLLVAFGFILSGITAGLAYSTIQVLRDGDFTIDRERSGAHRRILSTIKDLPQEQPIPDKLRQGLARFSDRPAFYLPPSNTDQIRPDKGQDRKWGRHGRKNRNGCIVQLNDKMRPYDHGPRVNTQLVLGTPWGEGWGWLLPWRAIRRSIGYDQGGRWLFNWPVAEGVRQEIEGVIERGILNRQSEGYHIDYR</sequence>
<keyword evidence="6 11" id="KW-0472">Membrane</keyword>
<evidence type="ECO:0000256" key="8">
    <source>
        <dbReference type="ARBA" id="ARBA00023288"/>
    </source>
</evidence>
<keyword evidence="3 11" id="KW-0808">Transferase</keyword>
<feature type="transmembrane region" description="Helical" evidence="11">
    <location>
        <begin position="361"/>
        <end position="384"/>
    </location>
</feature>
<feature type="transmembrane region" description="Helical" evidence="11">
    <location>
        <begin position="277"/>
        <end position="301"/>
    </location>
</feature>
<evidence type="ECO:0000313" key="14">
    <source>
        <dbReference type="EMBL" id="OXG15798.1"/>
    </source>
</evidence>
<dbReference type="InterPro" id="IPR039859">
    <property type="entry name" value="PFA4/ZDH16/20/ERF2-like"/>
</dbReference>
<evidence type="ECO:0000256" key="12">
    <source>
        <dbReference type="SAM" id="MobiDB-lite"/>
    </source>
</evidence>
<comment type="catalytic activity">
    <reaction evidence="10 11">
        <text>L-cysteinyl-[protein] + hexadecanoyl-CoA = S-hexadecanoyl-L-cysteinyl-[protein] + CoA</text>
        <dbReference type="Rhea" id="RHEA:36683"/>
        <dbReference type="Rhea" id="RHEA-COMP:10131"/>
        <dbReference type="Rhea" id="RHEA-COMP:11032"/>
        <dbReference type="ChEBI" id="CHEBI:29950"/>
        <dbReference type="ChEBI" id="CHEBI:57287"/>
        <dbReference type="ChEBI" id="CHEBI:57379"/>
        <dbReference type="ChEBI" id="CHEBI:74151"/>
        <dbReference type="EC" id="2.3.1.225"/>
    </reaction>
</comment>
<feature type="compositionally biased region" description="Basic and acidic residues" evidence="12">
    <location>
        <begin position="448"/>
        <end position="457"/>
    </location>
</feature>